<dbReference type="EMBL" id="MSLT01000012">
    <property type="protein sequence ID" value="OUD14702.1"/>
    <property type="molecule type" value="Genomic_DNA"/>
</dbReference>
<protein>
    <recommendedName>
        <fullName evidence="4">DUF2065 domain-containing protein</fullName>
    </recommendedName>
</protein>
<keyword evidence="3" id="KW-1185">Reference proteome</keyword>
<dbReference type="AlphaFoldDB" id="A0A251XAX9"/>
<organism evidence="2 3">
    <name type="scientific">Thioflexithrix psekupsensis</name>
    <dbReference type="NCBI Taxonomy" id="1570016"/>
    <lineage>
        <taxon>Bacteria</taxon>
        <taxon>Pseudomonadati</taxon>
        <taxon>Pseudomonadota</taxon>
        <taxon>Gammaproteobacteria</taxon>
        <taxon>Thiotrichales</taxon>
        <taxon>Thioflexithrix</taxon>
    </lineage>
</organism>
<feature type="transmembrane region" description="Helical" evidence="1">
    <location>
        <begin position="6"/>
        <end position="27"/>
    </location>
</feature>
<dbReference type="Proteomes" id="UP000194798">
    <property type="component" value="Unassembled WGS sequence"/>
</dbReference>
<reference evidence="2 3" key="1">
    <citation type="submission" date="2016-12" db="EMBL/GenBank/DDBJ databases">
        <title>Thioflexothrix psekupsii D3 genome sequencing and assembly.</title>
        <authorList>
            <person name="Fomenkov A."/>
            <person name="Vincze T."/>
            <person name="Grabovich M."/>
            <person name="Anton B.P."/>
            <person name="Dubinina G."/>
            <person name="Orlova M."/>
            <person name="Belousova E."/>
            <person name="Roberts R.J."/>
        </authorList>
    </citation>
    <scope>NUCLEOTIDE SEQUENCE [LARGE SCALE GENOMIC DNA]</scope>
    <source>
        <strain evidence="2">D3</strain>
    </source>
</reference>
<sequence length="66" mass="7717">MSEPSLWQWLGIAFALLLIVEGVMPFLNPSYFRDHLHRISQLNNSQLRTVGFLSMVFGLILLYWVH</sequence>
<dbReference type="OrthoDB" id="9182237at2"/>
<proteinExistence type="predicted"/>
<evidence type="ECO:0000313" key="2">
    <source>
        <dbReference type="EMBL" id="OUD14702.1"/>
    </source>
</evidence>
<keyword evidence="1" id="KW-1133">Transmembrane helix</keyword>
<dbReference type="RefSeq" id="WP_086488460.1">
    <property type="nucleotide sequence ID" value="NZ_MSLT01000012.1"/>
</dbReference>
<dbReference type="PANTHER" id="PTHR38602:SF1">
    <property type="entry name" value="INNER MEMBRANE PROTEIN"/>
    <property type="match status" value="1"/>
</dbReference>
<keyword evidence="1" id="KW-0812">Transmembrane</keyword>
<name>A0A251XAX9_9GAMM</name>
<evidence type="ECO:0000256" key="1">
    <source>
        <dbReference type="SAM" id="Phobius"/>
    </source>
</evidence>
<evidence type="ECO:0008006" key="4">
    <source>
        <dbReference type="Google" id="ProtNLM"/>
    </source>
</evidence>
<dbReference type="Pfam" id="PF09838">
    <property type="entry name" value="DUF2065"/>
    <property type="match status" value="1"/>
</dbReference>
<accession>A0A251XAX9</accession>
<dbReference type="InterPro" id="IPR019201">
    <property type="entry name" value="DUF2065"/>
</dbReference>
<dbReference type="PANTHER" id="PTHR38602">
    <property type="entry name" value="INNER MEMBRANE PROTEIN-RELATED"/>
    <property type="match status" value="1"/>
</dbReference>
<comment type="caution">
    <text evidence="2">The sequence shown here is derived from an EMBL/GenBank/DDBJ whole genome shotgun (WGS) entry which is preliminary data.</text>
</comment>
<feature type="transmembrane region" description="Helical" evidence="1">
    <location>
        <begin position="47"/>
        <end position="65"/>
    </location>
</feature>
<evidence type="ECO:0000313" key="3">
    <source>
        <dbReference type="Proteomes" id="UP000194798"/>
    </source>
</evidence>
<gene>
    <name evidence="2" type="ORF">TPSD3_10035</name>
</gene>
<keyword evidence="1" id="KW-0472">Membrane</keyword>